<dbReference type="CDD" id="cd02885">
    <property type="entry name" value="NUDIX_IPP_Isomerase"/>
    <property type="match status" value="1"/>
</dbReference>
<dbReference type="OMA" id="KAPFDNG"/>
<gene>
    <name evidence="13" type="ORF">GSBLH_T00004371001</name>
</gene>
<evidence type="ECO:0000256" key="11">
    <source>
        <dbReference type="ARBA" id="ARBA00023235"/>
    </source>
</evidence>
<dbReference type="GO" id="GO:0050992">
    <property type="term" value="P:dimethylallyl diphosphate biosynthetic process"/>
    <property type="evidence" value="ECO:0007669"/>
    <property type="project" value="UniProtKB-UniPathway"/>
</dbReference>
<protein>
    <recommendedName>
        <fullName evidence="4">isopentenyl-diphosphate Delta-isomerase</fullName>
        <ecNumber evidence="4">5.3.3.2</ecNumber>
    </recommendedName>
</protein>
<keyword evidence="5" id="KW-0444">Lipid biosynthesis</keyword>
<evidence type="ECO:0000256" key="9">
    <source>
        <dbReference type="ARBA" id="ARBA00023098"/>
    </source>
</evidence>
<evidence type="ECO:0000256" key="8">
    <source>
        <dbReference type="ARBA" id="ARBA00022955"/>
    </source>
</evidence>
<dbReference type="EC" id="5.3.3.2" evidence="4"/>
<evidence type="ECO:0000313" key="13">
    <source>
        <dbReference type="EMBL" id="CBK24663.2"/>
    </source>
</evidence>
<dbReference type="InterPro" id="IPR011876">
    <property type="entry name" value="IsopentenylPP_isomerase_typ1"/>
</dbReference>
<keyword evidence="10" id="KW-0414">Isoprene biosynthesis</keyword>
<dbReference type="RefSeq" id="XP_012898711.1">
    <property type="nucleotide sequence ID" value="XM_013043257.1"/>
</dbReference>
<keyword evidence="9" id="KW-0443">Lipid metabolism</keyword>
<dbReference type="GeneID" id="24921402"/>
<dbReference type="PANTHER" id="PTHR10885:SF0">
    <property type="entry name" value="ISOPENTENYL-DIPHOSPHATE DELTA-ISOMERASE"/>
    <property type="match status" value="1"/>
</dbReference>
<evidence type="ECO:0000256" key="3">
    <source>
        <dbReference type="ARBA" id="ARBA00007579"/>
    </source>
</evidence>
<comment type="similarity">
    <text evidence="3">Belongs to the IPP isomerase type 1 family.</text>
</comment>
<dbReference type="Gene3D" id="3.90.79.10">
    <property type="entry name" value="Nucleoside Triphosphate Pyrophosphohydrolase"/>
    <property type="match status" value="1"/>
</dbReference>
<comment type="cofactor">
    <cofactor evidence="1">
        <name>Mg(2+)</name>
        <dbReference type="ChEBI" id="CHEBI:18420"/>
    </cofactor>
</comment>
<evidence type="ECO:0000313" key="14">
    <source>
        <dbReference type="Proteomes" id="UP000008312"/>
    </source>
</evidence>
<reference evidence="13" key="1">
    <citation type="submission" date="2010-02" db="EMBL/GenBank/DDBJ databases">
        <title>Sequencing and annotation of the Blastocystis hominis genome.</title>
        <authorList>
            <person name="Wincker P."/>
        </authorList>
    </citation>
    <scope>NUCLEOTIDE SEQUENCE</scope>
    <source>
        <strain evidence="13">Singapore isolate B</strain>
    </source>
</reference>
<evidence type="ECO:0000259" key="12">
    <source>
        <dbReference type="PROSITE" id="PS51462"/>
    </source>
</evidence>
<organism evidence="13">
    <name type="scientific">Blastocystis hominis</name>
    <dbReference type="NCBI Taxonomy" id="12968"/>
    <lineage>
        <taxon>Eukaryota</taxon>
        <taxon>Sar</taxon>
        <taxon>Stramenopiles</taxon>
        <taxon>Bigyra</taxon>
        <taxon>Opalozoa</taxon>
        <taxon>Opalinata</taxon>
        <taxon>Blastocystidae</taxon>
        <taxon>Blastocystis</taxon>
    </lineage>
</organism>
<dbReference type="GO" id="GO:0004452">
    <property type="term" value="F:isopentenyl-diphosphate delta-isomerase activity"/>
    <property type="evidence" value="ECO:0007669"/>
    <property type="project" value="UniProtKB-EC"/>
</dbReference>
<proteinExistence type="inferred from homology"/>
<evidence type="ECO:0000256" key="10">
    <source>
        <dbReference type="ARBA" id="ARBA00023229"/>
    </source>
</evidence>
<dbReference type="PROSITE" id="PS51462">
    <property type="entry name" value="NUDIX"/>
    <property type="match status" value="1"/>
</dbReference>
<accession>D8M9C4</accession>
<dbReference type="GO" id="GO:0046872">
    <property type="term" value="F:metal ion binding"/>
    <property type="evidence" value="ECO:0007669"/>
    <property type="project" value="UniProtKB-KW"/>
</dbReference>
<keyword evidence="8" id="KW-0752">Steroid biosynthesis</keyword>
<dbReference type="PIRSF" id="PIRSF018427">
    <property type="entry name" value="Isopntndiph_ism"/>
    <property type="match status" value="1"/>
</dbReference>
<dbReference type="AlphaFoldDB" id="D8M9C4"/>
<evidence type="ECO:0000256" key="7">
    <source>
        <dbReference type="ARBA" id="ARBA00022842"/>
    </source>
</evidence>
<dbReference type="InterPro" id="IPR000086">
    <property type="entry name" value="NUDIX_hydrolase_dom"/>
</dbReference>
<evidence type="ECO:0000256" key="6">
    <source>
        <dbReference type="ARBA" id="ARBA00022723"/>
    </source>
</evidence>
<comment type="pathway">
    <text evidence="2">Isoprenoid biosynthesis; dimethylallyl diphosphate biosynthesis; dimethylallyl diphosphate from isopentenyl diphosphate: step 1/1.</text>
</comment>
<dbReference type="PANTHER" id="PTHR10885">
    <property type="entry name" value="ISOPENTENYL-DIPHOSPHATE DELTA-ISOMERASE"/>
    <property type="match status" value="1"/>
</dbReference>
<dbReference type="EMBL" id="FN668688">
    <property type="protein sequence ID" value="CBK24663.2"/>
    <property type="molecule type" value="Genomic_DNA"/>
</dbReference>
<keyword evidence="11" id="KW-0413">Isomerase</keyword>
<feature type="domain" description="Nudix hydrolase" evidence="12">
    <location>
        <begin position="42"/>
        <end position="192"/>
    </location>
</feature>
<evidence type="ECO:0000256" key="2">
    <source>
        <dbReference type="ARBA" id="ARBA00004826"/>
    </source>
</evidence>
<dbReference type="FunFam" id="3.90.79.10:FF:000012">
    <property type="entry name" value="Isopentenyl-diphosphate Delta-isomerase 1"/>
    <property type="match status" value="1"/>
</dbReference>
<dbReference type="Pfam" id="PF00293">
    <property type="entry name" value="NUDIX"/>
    <property type="match status" value="1"/>
</dbReference>
<dbReference type="Proteomes" id="UP000008312">
    <property type="component" value="Unassembled WGS sequence"/>
</dbReference>
<keyword evidence="6" id="KW-0479">Metal-binding</keyword>
<evidence type="ECO:0000256" key="5">
    <source>
        <dbReference type="ARBA" id="ARBA00022516"/>
    </source>
</evidence>
<dbReference type="GO" id="GO:0009240">
    <property type="term" value="P:isopentenyl diphosphate biosynthetic process"/>
    <property type="evidence" value="ECO:0007669"/>
    <property type="project" value="TreeGrafter"/>
</dbReference>
<dbReference type="GO" id="GO:0005737">
    <property type="term" value="C:cytoplasm"/>
    <property type="evidence" value="ECO:0007669"/>
    <property type="project" value="TreeGrafter"/>
</dbReference>
<keyword evidence="7" id="KW-0460">Magnesium</keyword>
<dbReference type="InterPro" id="IPR015797">
    <property type="entry name" value="NUDIX_hydrolase-like_dom_sf"/>
</dbReference>
<sequence>MENDQWVYMEEECIVVDDHDNQIGEGSKKDCHLRNKIDGSTIQHRAFSVFLFDSQNRLLLQRRSAEKITFPLYWANTCCSHPLNCAAEREVENDIGVKRAAIRKLNHELGISESTWSTDDFVNVLNAHYSAPSDDTWGENEIDHVLVAKKDVQLNLNPSEVCEVKYMTYDEICHFIDSANDQDQKISPWFKKIFLYYGKDLFHHVDTIHTVCKKGIVSL</sequence>
<dbReference type="SUPFAM" id="SSF55811">
    <property type="entry name" value="Nudix"/>
    <property type="match status" value="1"/>
</dbReference>
<dbReference type="OrthoDB" id="510307at2759"/>
<dbReference type="GO" id="GO:0006694">
    <property type="term" value="P:steroid biosynthetic process"/>
    <property type="evidence" value="ECO:0007669"/>
    <property type="project" value="UniProtKB-KW"/>
</dbReference>
<dbReference type="InParanoid" id="D8M9C4"/>
<name>D8M9C4_BLAHO</name>
<evidence type="ECO:0000256" key="1">
    <source>
        <dbReference type="ARBA" id="ARBA00001946"/>
    </source>
</evidence>
<evidence type="ECO:0000256" key="4">
    <source>
        <dbReference type="ARBA" id="ARBA00012057"/>
    </source>
</evidence>
<keyword evidence="14" id="KW-1185">Reference proteome</keyword>
<dbReference type="UniPathway" id="UPA00059">
    <property type="reaction ID" value="UER00104"/>
</dbReference>
<dbReference type="NCBIfam" id="TIGR02150">
    <property type="entry name" value="IPP_isom_1"/>
    <property type="match status" value="1"/>
</dbReference>